<dbReference type="RefSeq" id="WP_344694831.1">
    <property type="nucleotide sequence ID" value="NZ_BAABBF010000015.1"/>
</dbReference>
<comment type="domain">
    <text evidence="5">Contains a C-terminal catalytic domain, and an N-terminal region which modulates catalytic activity.</text>
</comment>
<feature type="active site" evidence="5 6">
    <location>
        <position position="293"/>
    </location>
</feature>
<comment type="similarity">
    <text evidence="5">Belongs to the CheB family.</text>
</comment>
<feature type="domain" description="Response regulatory" evidence="8">
    <location>
        <begin position="3"/>
        <end position="119"/>
    </location>
</feature>
<dbReference type="HAMAP" id="MF_00099">
    <property type="entry name" value="CheB_chemtxs"/>
    <property type="match status" value="1"/>
</dbReference>
<dbReference type="CDD" id="cd16432">
    <property type="entry name" value="CheB_Rec"/>
    <property type="match status" value="1"/>
</dbReference>
<dbReference type="EC" id="3.1.1.61" evidence="5"/>
<keyword evidence="10" id="KW-0808">Transferase</keyword>
<evidence type="ECO:0000259" key="8">
    <source>
        <dbReference type="PROSITE" id="PS50110"/>
    </source>
</evidence>
<dbReference type="SUPFAM" id="SSF52172">
    <property type="entry name" value="CheY-like"/>
    <property type="match status" value="1"/>
</dbReference>
<feature type="modified residue" description="4-aspartylphosphate" evidence="5 7">
    <location>
        <position position="53"/>
    </location>
</feature>
<dbReference type="Proteomes" id="UP001500523">
    <property type="component" value="Unassembled WGS sequence"/>
</dbReference>
<dbReference type="GO" id="GO:0008168">
    <property type="term" value="F:methyltransferase activity"/>
    <property type="evidence" value="ECO:0007669"/>
    <property type="project" value="UniProtKB-KW"/>
</dbReference>
<dbReference type="EC" id="3.5.1.44" evidence="5"/>
<feature type="domain" description="CheB-type methylesterase" evidence="9">
    <location>
        <begin position="152"/>
        <end position="351"/>
    </location>
</feature>
<evidence type="ECO:0000313" key="11">
    <source>
        <dbReference type="Proteomes" id="UP001500523"/>
    </source>
</evidence>
<name>A0ABP7EXX0_9SPHN</name>
<comment type="caution">
    <text evidence="10">The sequence shown here is derived from an EMBL/GenBank/DDBJ whole genome shotgun (WGS) entry which is preliminary data.</text>
</comment>
<dbReference type="InterPro" id="IPR008248">
    <property type="entry name" value="CheB-like"/>
</dbReference>
<dbReference type="PANTHER" id="PTHR42872:SF6">
    <property type="entry name" value="PROTEIN-GLUTAMATE METHYLESTERASE_PROTEIN-GLUTAMINE GLUTAMINASE"/>
    <property type="match status" value="1"/>
</dbReference>
<proteinExistence type="inferred from homology"/>
<evidence type="ECO:0000256" key="2">
    <source>
        <dbReference type="ARBA" id="ARBA00022500"/>
    </source>
</evidence>
<evidence type="ECO:0000259" key="9">
    <source>
        <dbReference type="PROSITE" id="PS50122"/>
    </source>
</evidence>
<dbReference type="PROSITE" id="PS50122">
    <property type="entry name" value="CHEB"/>
    <property type="match status" value="1"/>
</dbReference>
<evidence type="ECO:0000256" key="5">
    <source>
        <dbReference type="HAMAP-Rule" id="MF_00099"/>
    </source>
</evidence>
<feature type="active site" evidence="5 6">
    <location>
        <position position="169"/>
    </location>
</feature>
<comment type="subcellular location">
    <subcellularLocation>
        <location evidence="5">Cytoplasm</location>
    </subcellularLocation>
</comment>
<evidence type="ECO:0000256" key="1">
    <source>
        <dbReference type="ARBA" id="ARBA00022490"/>
    </source>
</evidence>
<accession>A0ABP7EXX0</accession>
<dbReference type="PIRSF" id="PIRSF000876">
    <property type="entry name" value="RR_chemtxs_CheB"/>
    <property type="match status" value="1"/>
</dbReference>
<dbReference type="InterPro" id="IPR000673">
    <property type="entry name" value="Sig_transdc_resp-reg_Me-estase"/>
</dbReference>
<sequence>MTRVLVVDDSALMRRHLVQLLQQQPGYDVRTARNGVEALAVIDEFDPNVVTLDVNMPEMDGITCLARIMVGSPRAVIMVSSITEQGAEATLQALSLGAIDFVQKPDGTISLSLDRIAAQLVAKVRIAANARIRTRTGTIVPPRPTAPVRRTPSPPAVTGDPGLVLLGVSTGGPAVLETILPALPAGLPWPVLVAQHMPGSFTGVFARRLDALSAVTVQELRTATPLQPGNVYIARGDADMVVARRAGVLTGLSVPSSEEHNWHPSVTRLVESAAGLLSPAQLIGVQLTGMGDDGAEAMARCHHRGMRTIAQDAGTSAVFGMPNELIRRAGASLVLASDAIAGQIARWLAPGRRAVAS</sequence>
<comment type="catalytic activity">
    <reaction evidence="5">
        <text>L-glutaminyl-[protein] + H2O = L-glutamyl-[protein] + NH4(+)</text>
        <dbReference type="Rhea" id="RHEA:16441"/>
        <dbReference type="Rhea" id="RHEA-COMP:10207"/>
        <dbReference type="Rhea" id="RHEA-COMP:10208"/>
        <dbReference type="ChEBI" id="CHEBI:15377"/>
        <dbReference type="ChEBI" id="CHEBI:28938"/>
        <dbReference type="ChEBI" id="CHEBI:29973"/>
        <dbReference type="ChEBI" id="CHEBI:30011"/>
        <dbReference type="EC" id="3.5.1.44"/>
    </reaction>
</comment>
<dbReference type="InterPro" id="IPR011006">
    <property type="entry name" value="CheY-like_superfamily"/>
</dbReference>
<keyword evidence="10" id="KW-0489">Methyltransferase</keyword>
<organism evidence="10 11">
    <name type="scientific">Sphingomonas cynarae</name>
    <dbReference type="NCBI Taxonomy" id="930197"/>
    <lineage>
        <taxon>Bacteria</taxon>
        <taxon>Pseudomonadati</taxon>
        <taxon>Pseudomonadota</taxon>
        <taxon>Alphaproteobacteria</taxon>
        <taxon>Sphingomonadales</taxon>
        <taxon>Sphingomonadaceae</taxon>
        <taxon>Sphingomonas</taxon>
    </lineage>
</organism>
<evidence type="ECO:0000256" key="7">
    <source>
        <dbReference type="PROSITE-ProRule" id="PRU00169"/>
    </source>
</evidence>
<feature type="active site" evidence="5 6">
    <location>
        <position position="196"/>
    </location>
</feature>
<dbReference type="CDD" id="cd17541">
    <property type="entry name" value="REC_CheB-like"/>
    <property type="match status" value="1"/>
</dbReference>
<dbReference type="GO" id="GO:0032259">
    <property type="term" value="P:methylation"/>
    <property type="evidence" value="ECO:0007669"/>
    <property type="project" value="UniProtKB-KW"/>
</dbReference>
<dbReference type="SUPFAM" id="SSF52738">
    <property type="entry name" value="Methylesterase CheB, C-terminal domain"/>
    <property type="match status" value="1"/>
</dbReference>
<dbReference type="PANTHER" id="PTHR42872">
    <property type="entry name" value="PROTEIN-GLUTAMATE METHYLESTERASE/PROTEIN-GLUTAMINE GLUTAMINASE"/>
    <property type="match status" value="1"/>
</dbReference>
<dbReference type="Gene3D" id="3.40.50.180">
    <property type="entry name" value="Methylesterase CheB, C-terminal domain"/>
    <property type="match status" value="1"/>
</dbReference>
<comment type="PTM">
    <text evidence="5">Phosphorylated by CheA. Phosphorylation of the N-terminal regulatory domain activates the methylesterase activity.</text>
</comment>
<dbReference type="Gene3D" id="3.40.50.2300">
    <property type="match status" value="1"/>
</dbReference>
<evidence type="ECO:0000256" key="3">
    <source>
        <dbReference type="ARBA" id="ARBA00022801"/>
    </source>
</evidence>
<evidence type="ECO:0000256" key="4">
    <source>
        <dbReference type="ARBA" id="ARBA00048267"/>
    </source>
</evidence>
<keyword evidence="1 5" id="KW-0963">Cytoplasm</keyword>
<reference evidence="11" key="1">
    <citation type="journal article" date="2019" name="Int. J. Syst. Evol. Microbiol.">
        <title>The Global Catalogue of Microorganisms (GCM) 10K type strain sequencing project: providing services to taxonomists for standard genome sequencing and annotation.</title>
        <authorList>
            <consortium name="The Broad Institute Genomics Platform"/>
            <consortium name="The Broad Institute Genome Sequencing Center for Infectious Disease"/>
            <person name="Wu L."/>
            <person name="Ma J."/>
        </authorList>
    </citation>
    <scope>NUCLEOTIDE SEQUENCE [LARGE SCALE GENOMIC DNA]</scope>
    <source>
        <strain evidence="11">JCM 17498</strain>
    </source>
</reference>
<protein>
    <recommendedName>
        <fullName evidence="5">Protein-glutamate methylesterase/protein-glutamine glutaminase</fullName>
        <ecNumber evidence="5">3.1.1.61</ecNumber>
        <ecNumber evidence="5">3.5.1.44</ecNumber>
    </recommendedName>
</protein>
<dbReference type="Pfam" id="PF01339">
    <property type="entry name" value="CheB_methylest"/>
    <property type="match status" value="1"/>
</dbReference>
<comment type="function">
    <text evidence="5">Involved in chemotaxis. Part of a chemotaxis signal transduction system that modulates chemotaxis in response to various stimuli. Catalyzes the demethylation of specific methylglutamate residues introduced into the chemoreceptors (methyl-accepting chemotaxis proteins or MCP) by CheR. Also mediates the irreversible deamidation of specific glutamine residues to glutamic acid.</text>
</comment>
<dbReference type="InterPro" id="IPR035909">
    <property type="entry name" value="CheB_C"/>
</dbReference>
<keyword evidence="2 5" id="KW-0145">Chemotaxis</keyword>
<comment type="catalytic activity">
    <reaction evidence="4 5">
        <text>[protein]-L-glutamate 5-O-methyl ester + H2O = L-glutamyl-[protein] + methanol + H(+)</text>
        <dbReference type="Rhea" id="RHEA:23236"/>
        <dbReference type="Rhea" id="RHEA-COMP:10208"/>
        <dbReference type="Rhea" id="RHEA-COMP:10311"/>
        <dbReference type="ChEBI" id="CHEBI:15377"/>
        <dbReference type="ChEBI" id="CHEBI:15378"/>
        <dbReference type="ChEBI" id="CHEBI:17790"/>
        <dbReference type="ChEBI" id="CHEBI:29973"/>
        <dbReference type="ChEBI" id="CHEBI:82795"/>
        <dbReference type="EC" id="3.1.1.61"/>
    </reaction>
</comment>
<dbReference type="SMART" id="SM00448">
    <property type="entry name" value="REC"/>
    <property type="match status" value="1"/>
</dbReference>
<evidence type="ECO:0000313" key="10">
    <source>
        <dbReference type="EMBL" id="GAA3725306.1"/>
    </source>
</evidence>
<gene>
    <name evidence="5 10" type="primary">cheB</name>
    <name evidence="10" type="ORF">GCM10022268_36550</name>
</gene>
<dbReference type="NCBIfam" id="NF001965">
    <property type="entry name" value="PRK00742.1"/>
    <property type="match status" value="1"/>
</dbReference>
<dbReference type="Pfam" id="PF00072">
    <property type="entry name" value="Response_reg"/>
    <property type="match status" value="1"/>
</dbReference>
<keyword evidence="5 7" id="KW-0597">Phosphoprotein</keyword>
<dbReference type="InterPro" id="IPR001789">
    <property type="entry name" value="Sig_transdc_resp-reg_receiver"/>
</dbReference>
<keyword evidence="11" id="KW-1185">Reference proteome</keyword>
<evidence type="ECO:0000256" key="6">
    <source>
        <dbReference type="PROSITE-ProRule" id="PRU00050"/>
    </source>
</evidence>
<dbReference type="EMBL" id="BAABBF010000015">
    <property type="protein sequence ID" value="GAA3725306.1"/>
    <property type="molecule type" value="Genomic_DNA"/>
</dbReference>
<keyword evidence="3 5" id="KW-0378">Hydrolase</keyword>
<dbReference type="PROSITE" id="PS50110">
    <property type="entry name" value="RESPONSE_REGULATORY"/>
    <property type="match status" value="1"/>
</dbReference>